<dbReference type="Pfam" id="PF07980">
    <property type="entry name" value="SusD_RagB"/>
    <property type="match status" value="1"/>
</dbReference>
<comment type="similarity">
    <text evidence="2">Belongs to the SusD family.</text>
</comment>
<dbReference type="PROSITE" id="PS51257">
    <property type="entry name" value="PROKAR_LIPOPROTEIN"/>
    <property type="match status" value="1"/>
</dbReference>
<dbReference type="RefSeq" id="WP_129001248.1">
    <property type="nucleotide sequence ID" value="NZ_SDHZ01000001.1"/>
</dbReference>
<evidence type="ECO:0000313" key="8">
    <source>
        <dbReference type="EMBL" id="RXK85496.1"/>
    </source>
</evidence>
<accession>A0A4V1MAD5</accession>
<comment type="subcellular location">
    <subcellularLocation>
        <location evidence="1">Cell outer membrane</location>
    </subcellularLocation>
</comment>
<dbReference type="InterPro" id="IPR033985">
    <property type="entry name" value="SusD-like_N"/>
</dbReference>
<evidence type="ECO:0000256" key="3">
    <source>
        <dbReference type="ARBA" id="ARBA00022729"/>
    </source>
</evidence>
<evidence type="ECO:0000256" key="4">
    <source>
        <dbReference type="ARBA" id="ARBA00023136"/>
    </source>
</evidence>
<dbReference type="AlphaFoldDB" id="A0A4V1MAD5"/>
<keyword evidence="4" id="KW-0472">Membrane</keyword>
<sequence>MKIYLALIGAVTLACTGCKKLLTPDEENRKTVEQMYTDPAYAQGFVMNAYRTIPGYYDNSDYATDDAVTNQRTNNFLLMATGSWTAANNPLSVWNASYGAMQYLNLFLANADKVKWAEDPEAAVMFKRRMKGEAYGLRGLYMYFLLRAHGGIAEDGQLMGVPIITEIQTTDTKDYNMPRATFEACVKQIYKDLDSAEANLPMEYADISSSAQIPDKFKNSTLKPEVYNRVMGQYSRQLFNSLIAKSFRARVGLLAASPAFQHASNTTTWANAADFAAAIIDYKGGVNALPANGGTFYANTGDIDGLSGGNNPSEIIWRENLQTNNSDQESQNFPPTLFGNGYMNPTQNLVDAFPMANGYPITHNSSQYNASNPYAARDPRFARYIIYNGSTAGVSNAVIYTGSASGTDNGINIRETSTRTGYYMKKRLRMDVNRNPASITGKNKYIPRIRYTEMYLAYAEAANQAWGPTGTGTHTYSAYDIIKKIRNRAGVGLTNGDAYLEECKSDKNKMAELIQNERRLELCFESFRFWDLRRWKANLNEVARGMDVNGTTYRQFNVENRSFENYMYYGPIPFSEVLKYSNLVQNKGWL</sequence>
<evidence type="ECO:0000259" key="6">
    <source>
        <dbReference type="Pfam" id="PF07980"/>
    </source>
</evidence>
<dbReference type="InterPro" id="IPR012944">
    <property type="entry name" value="SusD_RagB_dom"/>
</dbReference>
<dbReference type="GO" id="GO:0009279">
    <property type="term" value="C:cell outer membrane"/>
    <property type="evidence" value="ECO:0007669"/>
    <property type="project" value="UniProtKB-SubCell"/>
</dbReference>
<keyword evidence="3" id="KW-0732">Signal</keyword>
<evidence type="ECO:0000259" key="7">
    <source>
        <dbReference type="Pfam" id="PF14322"/>
    </source>
</evidence>
<dbReference type="Proteomes" id="UP000290545">
    <property type="component" value="Unassembled WGS sequence"/>
</dbReference>
<keyword evidence="5" id="KW-0998">Cell outer membrane</keyword>
<feature type="domain" description="SusD-like N-terminal" evidence="7">
    <location>
        <begin position="59"/>
        <end position="205"/>
    </location>
</feature>
<evidence type="ECO:0000256" key="1">
    <source>
        <dbReference type="ARBA" id="ARBA00004442"/>
    </source>
</evidence>
<reference evidence="8 9" key="1">
    <citation type="submission" date="2019-01" db="EMBL/GenBank/DDBJ databases">
        <title>Filimonas sp. strain TTM-71.</title>
        <authorList>
            <person name="Chen W.-M."/>
        </authorList>
    </citation>
    <scope>NUCLEOTIDE SEQUENCE [LARGE SCALE GENOMIC DNA]</scope>
    <source>
        <strain evidence="8 9">TTM-71</strain>
    </source>
</reference>
<dbReference type="OrthoDB" id="621018at2"/>
<dbReference type="SUPFAM" id="SSF48452">
    <property type="entry name" value="TPR-like"/>
    <property type="match status" value="1"/>
</dbReference>
<comment type="caution">
    <text evidence="8">The sequence shown here is derived from an EMBL/GenBank/DDBJ whole genome shotgun (WGS) entry which is preliminary data.</text>
</comment>
<proteinExistence type="inferred from homology"/>
<dbReference type="Gene3D" id="1.25.40.390">
    <property type="match status" value="1"/>
</dbReference>
<evidence type="ECO:0000313" key="9">
    <source>
        <dbReference type="Proteomes" id="UP000290545"/>
    </source>
</evidence>
<organism evidence="8 9">
    <name type="scientific">Filimonas effusa</name>
    <dbReference type="NCBI Taxonomy" id="2508721"/>
    <lineage>
        <taxon>Bacteria</taxon>
        <taxon>Pseudomonadati</taxon>
        <taxon>Bacteroidota</taxon>
        <taxon>Chitinophagia</taxon>
        <taxon>Chitinophagales</taxon>
        <taxon>Chitinophagaceae</taxon>
        <taxon>Filimonas</taxon>
    </lineage>
</organism>
<keyword evidence="9" id="KW-1185">Reference proteome</keyword>
<evidence type="ECO:0000256" key="2">
    <source>
        <dbReference type="ARBA" id="ARBA00006275"/>
    </source>
</evidence>
<name>A0A4V1MAD5_9BACT</name>
<evidence type="ECO:0000256" key="5">
    <source>
        <dbReference type="ARBA" id="ARBA00023237"/>
    </source>
</evidence>
<feature type="domain" description="RagB/SusD" evidence="6">
    <location>
        <begin position="314"/>
        <end position="589"/>
    </location>
</feature>
<gene>
    <name evidence="8" type="ORF">ESB13_01365</name>
</gene>
<dbReference type="InterPro" id="IPR011990">
    <property type="entry name" value="TPR-like_helical_dom_sf"/>
</dbReference>
<protein>
    <submittedName>
        <fullName evidence="8">RagB/SusD family nutrient uptake outer membrane protein</fullName>
    </submittedName>
</protein>
<dbReference type="EMBL" id="SDHZ01000001">
    <property type="protein sequence ID" value="RXK85496.1"/>
    <property type="molecule type" value="Genomic_DNA"/>
</dbReference>
<dbReference type="Pfam" id="PF14322">
    <property type="entry name" value="SusD-like_3"/>
    <property type="match status" value="1"/>
</dbReference>